<dbReference type="PRINTS" id="PR00134">
    <property type="entry name" value="GLHYDRLASE10"/>
</dbReference>
<dbReference type="Proteomes" id="UP000319257">
    <property type="component" value="Unassembled WGS sequence"/>
</dbReference>
<keyword evidence="5" id="KW-0964">Secreted</keyword>
<feature type="region of interest" description="Disordered" evidence="12">
    <location>
        <begin position="393"/>
        <end position="438"/>
    </location>
</feature>
<keyword evidence="9 11" id="KW-0326">Glycosidase</keyword>
<dbReference type="PANTHER" id="PTHR31490:SF35">
    <property type="entry name" value="ENDO-1,4-BETA-XYLANASE"/>
    <property type="match status" value="1"/>
</dbReference>
<evidence type="ECO:0000256" key="8">
    <source>
        <dbReference type="ARBA" id="ARBA00023277"/>
    </source>
</evidence>
<feature type="compositionally biased region" description="Low complexity" evidence="12">
    <location>
        <begin position="409"/>
        <end position="438"/>
    </location>
</feature>
<comment type="catalytic activity">
    <reaction evidence="1 11">
        <text>Endohydrolysis of (1-&gt;4)-beta-D-xylosidic linkages in xylans.</text>
        <dbReference type="EC" id="3.2.1.8"/>
    </reaction>
</comment>
<evidence type="ECO:0000256" key="5">
    <source>
        <dbReference type="ARBA" id="ARBA00022525"/>
    </source>
</evidence>
<evidence type="ECO:0000256" key="2">
    <source>
        <dbReference type="ARBA" id="ARBA00004613"/>
    </source>
</evidence>
<dbReference type="GO" id="GO:0031176">
    <property type="term" value="F:endo-1,4-beta-xylanase activity"/>
    <property type="evidence" value="ECO:0007669"/>
    <property type="project" value="UniProtKB-EC"/>
</dbReference>
<dbReference type="GO" id="GO:0005576">
    <property type="term" value="C:extracellular region"/>
    <property type="evidence" value="ECO:0007669"/>
    <property type="project" value="UniProtKB-SubCell"/>
</dbReference>
<evidence type="ECO:0000313" key="16">
    <source>
        <dbReference type="Proteomes" id="UP000319257"/>
    </source>
</evidence>
<evidence type="ECO:0000256" key="11">
    <source>
        <dbReference type="RuleBase" id="RU361174"/>
    </source>
</evidence>
<dbReference type="Gene3D" id="3.20.20.80">
    <property type="entry name" value="Glycosidases"/>
    <property type="match status" value="1"/>
</dbReference>
<dbReference type="AlphaFoldDB" id="A0A507B2H0"/>
<evidence type="ECO:0000256" key="10">
    <source>
        <dbReference type="ARBA" id="ARBA00023326"/>
    </source>
</evidence>
<keyword evidence="6" id="KW-0858">Xylan degradation</keyword>
<comment type="caution">
    <text evidence="15">The sequence shown here is derived from an EMBL/GenBank/DDBJ whole genome shotgun (WGS) entry which is preliminary data.</text>
</comment>
<organism evidence="15 16">
    <name type="scientific">Thyridium curvatum</name>
    <dbReference type="NCBI Taxonomy" id="1093900"/>
    <lineage>
        <taxon>Eukaryota</taxon>
        <taxon>Fungi</taxon>
        <taxon>Dikarya</taxon>
        <taxon>Ascomycota</taxon>
        <taxon>Pezizomycotina</taxon>
        <taxon>Sordariomycetes</taxon>
        <taxon>Sordariomycetidae</taxon>
        <taxon>Thyridiales</taxon>
        <taxon>Thyridiaceae</taxon>
        <taxon>Thyridium</taxon>
    </lineage>
</organism>
<dbReference type="PROSITE" id="PS51760">
    <property type="entry name" value="GH10_2"/>
    <property type="match status" value="1"/>
</dbReference>
<dbReference type="OrthoDB" id="3055998at2759"/>
<evidence type="ECO:0000256" key="13">
    <source>
        <dbReference type="SAM" id="SignalP"/>
    </source>
</evidence>
<evidence type="ECO:0000256" key="1">
    <source>
        <dbReference type="ARBA" id="ARBA00000681"/>
    </source>
</evidence>
<evidence type="ECO:0000256" key="12">
    <source>
        <dbReference type="SAM" id="MobiDB-lite"/>
    </source>
</evidence>
<comment type="pathway">
    <text evidence="3">Glycan degradation; xylan degradation.</text>
</comment>
<dbReference type="GeneID" id="41974241"/>
<evidence type="ECO:0000256" key="4">
    <source>
        <dbReference type="ARBA" id="ARBA00007495"/>
    </source>
</evidence>
<dbReference type="InterPro" id="IPR017853">
    <property type="entry name" value="GH"/>
</dbReference>
<keyword evidence="13" id="KW-0732">Signal</keyword>
<accession>A0A507B2H0</accession>
<name>A0A507B2H0_9PEZI</name>
<reference evidence="15 16" key="1">
    <citation type="submission" date="2019-06" db="EMBL/GenBank/DDBJ databases">
        <title>Draft genome sequence of the filamentous fungus Phialemoniopsis curvata isolated from diesel fuel.</title>
        <authorList>
            <person name="Varaljay V.A."/>
            <person name="Lyon W.J."/>
            <person name="Crouch A.L."/>
            <person name="Drake C.E."/>
            <person name="Hollomon J.M."/>
            <person name="Nadeau L.J."/>
            <person name="Nunn H.S."/>
            <person name="Stevenson B.S."/>
            <person name="Bojanowski C.L."/>
            <person name="Crookes-Goodson W.J."/>
        </authorList>
    </citation>
    <scope>NUCLEOTIDE SEQUENCE [LARGE SCALE GENOMIC DNA]</scope>
    <source>
        <strain evidence="15 16">D216</strain>
    </source>
</reference>
<sequence>MRRGILLQIAGLLAEAAAQAGPVPAQGLHALAVKAGLQFFGTATDTNNFNDTAYMDVVNNKNEFGILTPENSQKWEPTEPRQGAFVFTNPDQVRSLAVKNTQQFRCHTLTWFEQLPQFVQTTQWTRETLTAAIRAHITNVVTHYRGQCYSWDVVNEAINDNGTFRESVFFRTLGTDYIPISFDAAARADPQAKLYYNDFSLEFNSNKTDTAVRIVKLVQDAKLRIDGVGFQAHMVVGQTPPRATLVQALSRFTALGLEVALTELDVRQPELPASSRALEQQSADYASMVAACLNVAKCVGVVVWQFTDKYSWVPSTFPGTGEACLFDQNFVKRPAYTAVAKVLSDAASVGRARVVAPNGPGLPAGGGAGGGALGGGVAAGGGNSKAPFGTGNSTEIGNGIAGGRARPSQGATGTGAQPGAPRPTSSGRPVTSGGSTSGGTMVTRLIVLSFALSCIVVV</sequence>
<evidence type="ECO:0000313" key="15">
    <source>
        <dbReference type="EMBL" id="TPX12914.1"/>
    </source>
</evidence>
<dbReference type="Pfam" id="PF00331">
    <property type="entry name" value="Glyco_hydro_10"/>
    <property type="match status" value="1"/>
</dbReference>
<dbReference type="PANTHER" id="PTHR31490">
    <property type="entry name" value="GLYCOSYL HYDROLASE"/>
    <property type="match status" value="1"/>
</dbReference>
<dbReference type="RefSeq" id="XP_030994625.1">
    <property type="nucleotide sequence ID" value="XM_031141466.1"/>
</dbReference>
<comment type="similarity">
    <text evidence="4 11">Belongs to the glycosyl hydrolase 10 (cellulase F) family.</text>
</comment>
<dbReference type="EMBL" id="SKBQ01000039">
    <property type="protein sequence ID" value="TPX12914.1"/>
    <property type="molecule type" value="Genomic_DNA"/>
</dbReference>
<protein>
    <recommendedName>
        <fullName evidence="11">Beta-xylanase</fullName>
        <ecNumber evidence="11">3.2.1.8</ecNumber>
    </recommendedName>
</protein>
<comment type="subcellular location">
    <subcellularLocation>
        <location evidence="2">Secreted</location>
    </subcellularLocation>
</comment>
<evidence type="ECO:0000259" key="14">
    <source>
        <dbReference type="PROSITE" id="PS51760"/>
    </source>
</evidence>
<keyword evidence="8 11" id="KW-0119">Carbohydrate metabolism</keyword>
<dbReference type="InterPro" id="IPR044846">
    <property type="entry name" value="GH10"/>
</dbReference>
<feature type="signal peptide" evidence="13">
    <location>
        <begin position="1"/>
        <end position="20"/>
    </location>
</feature>
<dbReference type="EC" id="3.2.1.8" evidence="11"/>
<keyword evidence="16" id="KW-1185">Reference proteome</keyword>
<dbReference type="SMART" id="SM00633">
    <property type="entry name" value="Glyco_10"/>
    <property type="match status" value="1"/>
</dbReference>
<dbReference type="InParanoid" id="A0A507B2H0"/>
<keyword evidence="7 11" id="KW-0378">Hydrolase</keyword>
<proteinExistence type="inferred from homology"/>
<gene>
    <name evidence="15" type="ORF">E0L32_006794</name>
</gene>
<dbReference type="STRING" id="1093900.A0A507B2H0"/>
<feature type="domain" description="GH10" evidence="14">
    <location>
        <begin position="31"/>
        <end position="342"/>
    </location>
</feature>
<evidence type="ECO:0000256" key="3">
    <source>
        <dbReference type="ARBA" id="ARBA00004851"/>
    </source>
</evidence>
<evidence type="ECO:0000256" key="9">
    <source>
        <dbReference type="ARBA" id="ARBA00023295"/>
    </source>
</evidence>
<evidence type="ECO:0000256" key="7">
    <source>
        <dbReference type="ARBA" id="ARBA00022801"/>
    </source>
</evidence>
<evidence type="ECO:0000256" key="6">
    <source>
        <dbReference type="ARBA" id="ARBA00022651"/>
    </source>
</evidence>
<dbReference type="SUPFAM" id="SSF51445">
    <property type="entry name" value="(Trans)glycosidases"/>
    <property type="match status" value="1"/>
</dbReference>
<keyword evidence="10 11" id="KW-0624">Polysaccharide degradation</keyword>
<feature type="chain" id="PRO_5021465967" description="Beta-xylanase" evidence="13">
    <location>
        <begin position="21"/>
        <end position="458"/>
    </location>
</feature>
<dbReference type="GO" id="GO:0045493">
    <property type="term" value="P:xylan catabolic process"/>
    <property type="evidence" value="ECO:0007669"/>
    <property type="project" value="UniProtKB-KW"/>
</dbReference>
<dbReference type="InterPro" id="IPR001000">
    <property type="entry name" value="GH10_dom"/>
</dbReference>